<evidence type="ECO:0000256" key="1">
    <source>
        <dbReference type="ARBA" id="ARBA00023015"/>
    </source>
</evidence>
<evidence type="ECO:0000313" key="7">
    <source>
        <dbReference type="EMBL" id="SDE16206.1"/>
    </source>
</evidence>
<keyword evidence="1" id="KW-0805">Transcription regulation</keyword>
<keyword evidence="8" id="KW-1185">Reference proteome</keyword>
<dbReference type="AlphaFoldDB" id="A0A1G7AQL3"/>
<proteinExistence type="predicted"/>
<dbReference type="InterPro" id="IPR046335">
    <property type="entry name" value="LacI/GalR-like_sensor"/>
</dbReference>
<dbReference type="EMBL" id="FNAP01000004">
    <property type="protein sequence ID" value="SDE16206.1"/>
    <property type="molecule type" value="Genomic_DNA"/>
</dbReference>
<dbReference type="Proteomes" id="UP000199412">
    <property type="component" value="Unassembled WGS sequence"/>
</dbReference>
<dbReference type="SUPFAM" id="SSF47413">
    <property type="entry name" value="lambda repressor-like DNA-binding domains"/>
    <property type="match status" value="1"/>
</dbReference>
<sequence>MGATIRDVAQAAGVSVATVSRLVNGTGRVRDDTARRVQTAIDRLGFRPNAIGRNLSTARTRTLGVVIPSLSNPVFADAVAGINAEAKAQGYTLMFMATDYVRTDEQALVGTLLAYQVDGLILTVADAADSPVLDALDRDDVPYVLIYNQPTARNRPTVTVDNVTAGREVADFFADLGHERLAMVSGTLTASDRARARRDGFVAGAEARGLAAPRVLEVDFVDLDADAAVAPLFADRTGAPTALFCSNDLLAISVIGALGRLGLGVPADVSVIGFDGIAVGAQLHPTLATVAQPSREMGRVATTRLLARLAGETAAPATVLPHTLRPGESAGPAAKPCPADLQVPFHHNGRSPS</sequence>
<feature type="domain" description="HTH cro/C1-type" evidence="6">
    <location>
        <begin position="4"/>
        <end position="51"/>
    </location>
</feature>
<dbReference type="CDD" id="cd01392">
    <property type="entry name" value="HTH_LacI"/>
    <property type="match status" value="1"/>
</dbReference>
<evidence type="ECO:0000256" key="4">
    <source>
        <dbReference type="SAM" id="MobiDB-lite"/>
    </source>
</evidence>
<keyword evidence="3" id="KW-0804">Transcription</keyword>
<dbReference type="STRING" id="69960.SAMN05421720_10419"/>
<dbReference type="Pfam" id="PF13377">
    <property type="entry name" value="Peripla_BP_3"/>
    <property type="match status" value="1"/>
</dbReference>
<evidence type="ECO:0000313" key="8">
    <source>
        <dbReference type="Proteomes" id="UP000199412"/>
    </source>
</evidence>
<dbReference type="PROSITE" id="PS00356">
    <property type="entry name" value="HTH_LACI_1"/>
    <property type="match status" value="1"/>
</dbReference>
<dbReference type="Pfam" id="PF00356">
    <property type="entry name" value="LacI"/>
    <property type="match status" value="1"/>
</dbReference>
<dbReference type="PANTHER" id="PTHR30146">
    <property type="entry name" value="LACI-RELATED TRANSCRIPTIONAL REPRESSOR"/>
    <property type="match status" value="1"/>
</dbReference>
<dbReference type="PROSITE" id="PS50943">
    <property type="entry name" value="HTH_CROC1"/>
    <property type="match status" value="1"/>
</dbReference>
<evidence type="ECO:0000259" key="6">
    <source>
        <dbReference type="PROSITE" id="PS50943"/>
    </source>
</evidence>
<dbReference type="GO" id="GO:0003700">
    <property type="term" value="F:DNA-binding transcription factor activity"/>
    <property type="evidence" value="ECO:0007669"/>
    <property type="project" value="TreeGrafter"/>
</dbReference>
<dbReference type="InterPro" id="IPR001387">
    <property type="entry name" value="Cro/C1-type_HTH"/>
</dbReference>
<evidence type="ECO:0000259" key="5">
    <source>
        <dbReference type="PROSITE" id="PS50932"/>
    </source>
</evidence>
<dbReference type="RefSeq" id="WP_092784141.1">
    <property type="nucleotide sequence ID" value="NZ_FNAP01000004.1"/>
</dbReference>
<organism evidence="7 8">
    <name type="scientific">Rhodospira trueperi</name>
    <dbReference type="NCBI Taxonomy" id="69960"/>
    <lineage>
        <taxon>Bacteria</taxon>
        <taxon>Pseudomonadati</taxon>
        <taxon>Pseudomonadota</taxon>
        <taxon>Alphaproteobacteria</taxon>
        <taxon>Rhodospirillales</taxon>
        <taxon>Rhodospirillaceae</taxon>
        <taxon>Rhodospira</taxon>
    </lineage>
</organism>
<dbReference type="GO" id="GO:0000976">
    <property type="term" value="F:transcription cis-regulatory region binding"/>
    <property type="evidence" value="ECO:0007669"/>
    <property type="project" value="TreeGrafter"/>
</dbReference>
<protein>
    <submittedName>
        <fullName evidence="7">DNA-binding transcriptional regulator, LacI/PurR family</fullName>
    </submittedName>
</protein>
<dbReference type="SMART" id="SM00354">
    <property type="entry name" value="HTH_LACI"/>
    <property type="match status" value="1"/>
</dbReference>
<dbReference type="PRINTS" id="PR00036">
    <property type="entry name" value="HTHLACI"/>
</dbReference>
<dbReference type="PANTHER" id="PTHR30146:SF109">
    <property type="entry name" value="HTH-TYPE TRANSCRIPTIONAL REGULATOR GALS"/>
    <property type="match status" value="1"/>
</dbReference>
<dbReference type="SUPFAM" id="SSF53822">
    <property type="entry name" value="Periplasmic binding protein-like I"/>
    <property type="match status" value="1"/>
</dbReference>
<reference evidence="7 8" key="1">
    <citation type="submission" date="2016-10" db="EMBL/GenBank/DDBJ databases">
        <authorList>
            <person name="de Groot N.N."/>
        </authorList>
    </citation>
    <scope>NUCLEOTIDE SEQUENCE [LARGE SCALE GENOMIC DNA]</scope>
    <source>
        <strain evidence="7 8">ATCC 700224</strain>
    </source>
</reference>
<keyword evidence="2 7" id="KW-0238">DNA-binding</keyword>
<evidence type="ECO:0000256" key="2">
    <source>
        <dbReference type="ARBA" id="ARBA00023125"/>
    </source>
</evidence>
<feature type="region of interest" description="Disordered" evidence="4">
    <location>
        <begin position="322"/>
        <end position="353"/>
    </location>
</feature>
<dbReference type="OrthoDB" id="128688at2"/>
<dbReference type="Gene3D" id="1.10.260.40">
    <property type="entry name" value="lambda repressor-like DNA-binding domains"/>
    <property type="match status" value="1"/>
</dbReference>
<dbReference type="InterPro" id="IPR028082">
    <property type="entry name" value="Peripla_BP_I"/>
</dbReference>
<dbReference type="InterPro" id="IPR010982">
    <property type="entry name" value="Lambda_DNA-bd_dom_sf"/>
</dbReference>
<gene>
    <name evidence="7" type="ORF">SAMN05421720_10419</name>
</gene>
<evidence type="ECO:0000256" key="3">
    <source>
        <dbReference type="ARBA" id="ARBA00023163"/>
    </source>
</evidence>
<dbReference type="InterPro" id="IPR000843">
    <property type="entry name" value="HTH_LacI"/>
</dbReference>
<dbReference type="PROSITE" id="PS50932">
    <property type="entry name" value="HTH_LACI_2"/>
    <property type="match status" value="1"/>
</dbReference>
<accession>A0A1G7AQL3</accession>
<name>A0A1G7AQL3_9PROT</name>
<feature type="domain" description="HTH lacI-type" evidence="5">
    <location>
        <begin position="3"/>
        <end position="57"/>
    </location>
</feature>
<dbReference type="Gene3D" id="3.40.50.2300">
    <property type="match status" value="2"/>
</dbReference>